<reference evidence="1 2" key="1">
    <citation type="submission" date="2020-04" db="EMBL/GenBank/DDBJ databases">
        <title>Rhizobium sp. S-51 isolated from soil.</title>
        <authorList>
            <person name="Dahal R.H."/>
        </authorList>
    </citation>
    <scope>NUCLEOTIDE SEQUENCE [LARGE SCALE GENOMIC DNA]</scope>
    <source>
        <strain evidence="1 2">S-51</strain>
    </source>
</reference>
<organism evidence="1 2">
    <name type="scientific">Rhizobium terricola</name>
    <dbReference type="NCBI Taxonomy" id="2728849"/>
    <lineage>
        <taxon>Bacteria</taxon>
        <taxon>Pseudomonadati</taxon>
        <taxon>Pseudomonadota</taxon>
        <taxon>Alphaproteobacteria</taxon>
        <taxon>Hyphomicrobiales</taxon>
        <taxon>Rhizobiaceae</taxon>
        <taxon>Rhizobium/Agrobacterium group</taxon>
        <taxon>Rhizobium</taxon>
    </lineage>
</organism>
<protein>
    <submittedName>
        <fullName evidence="1">Uncharacterized protein</fullName>
    </submittedName>
</protein>
<dbReference type="RefSeq" id="WP_169588062.1">
    <property type="nucleotide sequence ID" value="NZ_JABBGK010000001.1"/>
</dbReference>
<dbReference type="Proteomes" id="UP000541470">
    <property type="component" value="Unassembled WGS sequence"/>
</dbReference>
<keyword evidence="2" id="KW-1185">Reference proteome</keyword>
<evidence type="ECO:0000313" key="2">
    <source>
        <dbReference type="Proteomes" id="UP000541470"/>
    </source>
</evidence>
<name>A0A7Y0FUP4_9HYPH</name>
<sequence>MAAPQTQFPDRNTVADNLSALGPAEQSFFSLMFENPMQDDALLEGLHLYLDRASEARFLNSLKLERCGEWLGGTAPSRLQIRLMESARSSQHPAYVAFRAGLARSGGLDRAYPKAAV</sequence>
<comment type="caution">
    <text evidence="1">The sequence shown here is derived from an EMBL/GenBank/DDBJ whole genome shotgun (WGS) entry which is preliminary data.</text>
</comment>
<dbReference type="EMBL" id="JABBGK010000001">
    <property type="protein sequence ID" value="NML73602.1"/>
    <property type="molecule type" value="Genomic_DNA"/>
</dbReference>
<dbReference type="AlphaFoldDB" id="A0A7Y0FUP4"/>
<evidence type="ECO:0000313" key="1">
    <source>
        <dbReference type="EMBL" id="NML73602.1"/>
    </source>
</evidence>
<gene>
    <name evidence="1" type="ORF">HHL25_05620</name>
</gene>
<accession>A0A7Y0FUP4</accession>
<proteinExistence type="predicted"/>